<dbReference type="AlphaFoldDB" id="A0A816W2S1"/>
<accession>A0A816W2S1</accession>
<keyword evidence="1" id="KW-1133">Transmembrane helix</keyword>
<evidence type="ECO:0000256" key="1">
    <source>
        <dbReference type="SAM" id="Phobius"/>
    </source>
</evidence>
<feature type="transmembrane region" description="Helical" evidence="1">
    <location>
        <begin position="6"/>
        <end position="22"/>
    </location>
</feature>
<proteinExistence type="predicted"/>
<keyword evidence="1" id="KW-0472">Membrane</keyword>
<evidence type="ECO:0000313" key="2">
    <source>
        <dbReference type="EMBL" id="CAF2120592.1"/>
    </source>
</evidence>
<sequence length="40" mass="4139">MLAAMSFNGGVFIAIVVGYLVFRSDDDGVNAAVENPCACT</sequence>
<reference evidence="2" key="1">
    <citation type="submission" date="2021-01" db="EMBL/GenBank/DDBJ databases">
        <authorList>
            <consortium name="Genoscope - CEA"/>
            <person name="William W."/>
        </authorList>
    </citation>
    <scope>NUCLEOTIDE SEQUENCE</scope>
</reference>
<dbReference type="EMBL" id="HG994357">
    <property type="protein sequence ID" value="CAF2120592.1"/>
    <property type="molecule type" value="Genomic_DNA"/>
</dbReference>
<name>A0A816W2S1_BRANA</name>
<dbReference type="Proteomes" id="UP001295469">
    <property type="component" value="Chromosome A03"/>
</dbReference>
<keyword evidence="1" id="KW-0812">Transmembrane</keyword>
<organism evidence="2">
    <name type="scientific">Brassica napus</name>
    <name type="common">Rape</name>
    <dbReference type="NCBI Taxonomy" id="3708"/>
    <lineage>
        <taxon>Eukaryota</taxon>
        <taxon>Viridiplantae</taxon>
        <taxon>Streptophyta</taxon>
        <taxon>Embryophyta</taxon>
        <taxon>Tracheophyta</taxon>
        <taxon>Spermatophyta</taxon>
        <taxon>Magnoliopsida</taxon>
        <taxon>eudicotyledons</taxon>
        <taxon>Gunneridae</taxon>
        <taxon>Pentapetalae</taxon>
        <taxon>rosids</taxon>
        <taxon>malvids</taxon>
        <taxon>Brassicales</taxon>
        <taxon>Brassicaceae</taxon>
        <taxon>Brassiceae</taxon>
        <taxon>Brassica</taxon>
    </lineage>
</organism>
<protein>
    <submittedName>
        <fullName evidence="2">(rape) hypothetical protein</fullName>
    </submittedName>
</protein>
<gene>
    <name evidence="2" type="ORF">DARMORV10_A03P10190.1</name>
</gene>